<dbReference type="SMART" id="SM00342">
    <property type="entry name" value="HTH_ARAC"/>
    <property type="match status" value="1"/>
</dbReference>
<dbReference type="InterPro" id="IPR009057">
    <property type="entry name" value="Homeodomain-like_sf"/>
</dbReference>
<dbReference type="AlphaFoldDB" id="A0A6N4X9F2"/>
<gene>
    <name evidence="6" type="primary">rhaR_5</name>
    <name evidence="6" type="ORF">CHRY9293_03474</name>
</gene>
<dbReference type="Pfam" id="PF12833">
    <property type="entry name" value="HTH_18"/>
    <property type="match status" value="1"/>
</dbReference>
<evidence type="ECO:0000256" key="3">
    <source>
        <dbReference type="ARBA" id="ARBA00023163"/>
    </source>
</evidence>
<proteinExistence type="predicted"/>
<keyword evidence="4" id="KW-1133">Transmembrane helix</keyword>
<dbReference type="InterPro" id="IPR018060">
    <property type="entry name" value="HTH_AraC"/>
</dbReference>
<dbReference type="SUPFAM" id="SSF46689">
    <property type="entry name" value="Homeodomain-like"/>
    <property type="match status" value="1"/>
</dbReference>
<keyword evidence="2" id="KW-0238">DNA-binding</keyword>
<dbReference type="Proteomes" id="UP000445144">
    <property type="component" value="Unassembled WGS sequence"/>
</dbReference>
<name>A0A6N4X9F2_9FLAO</name>
<organism evidence="6 7">
    <name type="scientific">Chryseobacterium potabilaquae</name>
    <dbReference type="NCBI Taxonomy" id="2675057"/>
    <lineage>
        <taxon>Bacteria</taxon>
        <taxon>Pseudomonadati</taxon>
        <taxon>Bacteroidota</taxon>
        <taxon>Flavobacteriia</taxon>
        <taxon>Flavobacteriales</taxon>
        <taxon>Weeksellaceae</taxon>
        <taxon>Chryseobacterium group</taxon>
        <taxon>Chryseobacterium</taxon>
    </lineage>
</organism>
<dbReference type="InterPro" id="IPR020449">
    <property type="entry name" value="Tscrpt_reg_AraC-type_HTH"/>
</dbReference>
<evidence type="ECO:0000256" key="1">
    <source>
        <dbReference type="ARBA" id="ARBA00023015"/>
    </source>
</evidence>
<feature type="transmembrane region" description="Helical" evidence="4">
    <location>
        <begin position="177"/>
        <end position="195"/>
    </location>
</feature>
<keyword evidence="1" id="KW-0805">Transcription regulation</keyword>
<feature type="domain" description="HTH araC/xylS-type" evidence="5">
    <location>
        <begin position="246"/>
        <end position="354"/>
    </location>
</feature>
<dbReference type="PANTHER" id="PTHR43280">
    <property type="entry name" value="ARAC-FAMILY TRANSCRIPTIONAL REGULATOR"/>
    <property type="match status" value="1"/>
</dbReference>
<keyword evidence="3" id="KW-0804">Transcription</keyword>
<evidence type="ECO:0000313" key="7">
    <source>
        <dbReference type="Proteomes" id="UP000445144"/>
    </source>
</evidence>
<accession>A0A6N4X9F2</accession>
<dbReference type="GO" id="GO:0043565">
    <property type="term" value="F:sequence-specific DNA binding"/>
    <property type="evidence" value="ECO:0007669"/>
    <property type="project" value="InterPro"/>
</dbReference>
<reference evidence="6 7" key="1">
    <citation type="submission" date="2020-01" db="EMBL/GenBank/DDBJ databases">
        <authorList>
            <person name="Rodrigo-Torres L."/>
            <person name="Arahal R. D."/>
            <person name="Lucena T."/>
        </authorList>
    </citation>
    <scope>NUCLEOTIDE SEQUENCE [LARGE SCALE GENOMIC DNA]</scope>
    <source>
        <strain evidence="6 7">CECT 9293</strain>
    </source>
</reference>
<protein>
    <submittedName>
        <fullName evidence="6">HTH-type transcriptional activator RhaR</fullName>
    </submittedName>
</protein>
<keyword evidence="4" id="KW-0472">Membrane</keyword>
<keyword evidence="7" id="KW-1185">Reference proteome</keyword>
<dbReference type="Gene3D" id="1.10.10.60">
    <property type="entry name" value="Homeodomain-like"/>
    <property type="match status" value="1"/>
</dbReference>
<evidence type="ECO:0000256" key="2">
    <source>
        <dbReference type="ARBA" id="ARBA00023125"/>
    </source>
</evidence>
<evidence type="ECO:0000259" key="5">
    <source>
        <dbReference type="PROSITE" id="PS01124"/>
    </source>
</evidence>
<evidence type="ECO:0000313" key="6">
    <source>
        <dbReference type="EMBL" id="CAA7197415.1"/>
    </source>
</evidence>
<dbReference type="EMBL" id="CACVBR010000053">
    <property type="protein sequence ID" value="CAA7197415.1"/>
    <property type="molecule type" value="Genomic_DNA"/>
</dbReference>
<dbReference type="PANTHER" id="PTHR43280:SF34">
    <property type="entry name" value="ARAC-FAMILY TRANSCRIPTIONAL REGULATOR"/>
    <property type="match status" value="1"/>
</dbReference>
<dbReference type="GO" id="GO:0003700">
    <property type="term" value="F:DNA-binding transcription factor activity"/>
    <property type="evidence" value="ECO:0007669"/>
    <property type="project" value="InterPro"/>
</dbReference>
<dbReference type="PROSITE" id="PS01124">
    <property type="entry name" value="HTH_ARAC_FAMILY_2"/>
    <property type="match status" value="1"/>
</dbReference>
<dbReference type="PRINTS" id="PR00032">
    <property type="entry name" value="HTHARAC"/>
</dbReference>
<keyword evidence="4" id="KW-0812">Transmembrane</keyword>
<sequence length="357" mass="42402">MMKVFKLLKFINIIPIINRFYLFFSLCLSYSQNIDKCNTIYIKTFLETSPKDINKALEKMNSSFIISNLPLLKPKSLMLEITIYLWKERKYVHLAKGFRDDILYISLKNKRYKRFEKYLVFVKNINGYGIIKEKYRGVRCGRVDILQSFVNVSYVGVYNKNVSLQKKTEILERKNRIHIIVLIIFIMLIGIFFYLRYLNNHKKKDTNLKKTLDLYSSLEPYSNILEKKQINKAKKSELKISSVTEQKILTKLKEFEKSDIFINNNMSRSYLATFCEINDKYLSYVINKHKNKCINGYINELRINYIIRKLQNVNEYKKYKIAVLAEEAGFSSPNKFSIIFKKHIGMTPSQFIKELDK</sequence>
<evidence type="ECO:0000256" key="4">
    <source>
        <dbReference type="SAM" id="Phobius"/>
    </source>
</evidence>